<gene>
    <name evidence="3" type="ORF">J4573_02495</name>
</gene>
<dbReference type="InterPro" id="IPR036263">
    <property type="entry name" value="Chorismate_II_sf"/>
</dbReference>
<dbReference type="SUPFAM" id="SSF51569">
    <property type="entry name" value="Aldolase"/>
    <property type="match status" value="1"/>
</dbReference>
<dbReference type="GO" id="GO:0046417">
    <property type="term" value="P:chorismate metabolic process"/>
    <property type="evidence" value="ECO:0007669"/>
    <property type="project" value="InterPro"/>
</dbReference>
<feature type="domain" description="Chorismate mutase" evidence="2">
    <location>
        <begin position="224"/>
        <end position="315"/>
    </location>
</feature>
<dbReference type="InterPro" id="IPR052899">
    <property type="entry name" value="Class-I_DAHP_synthase"/>
</dbReference>
<dbReference type="RefSeq" id="WP_208253526.1">
    <property type="nucleotide sequence ID" value="NZ_JAGEOJ010000001.1"/>
</dbReference>
<accession>A0A939PAD8</accession>
<evidence type="ECO:0000313" key="4">
    <source>
        <dbReference type="Proteomes" id="UP000669179"/>
    </source>
</evidence>
<dbReference type="InterPro" id="IPR006218">
    <property type="entry name" value="DAHP1/KDSA"/>
</dbReference>
<protein>
    <submittedName>
        <fullName evidence="3">Chorismate mutase</fullName>
    </submittedName>
</protein>
<dbReference type="SMART" id="SM00830">
    <property type="entry name" value="CM_2"/>
    <property type="match status" value="1"/>
</dbReference>
<reference evidence="3" key="1">
    <citation type="submission" date="2021-03" db="EMBL/GenBank/DDBJ databases">
        <authorList>
            <person name="Kanchanasin P."/>
            <person name="Saeng-In P."/>
            <person name="Phongsopitanun W."/>
            <person name="Yuki M."/>
            <person name="Kudo T."/>
            <person name="Ohkuma M."/>
            <person name="Tanasupawat S."/>
        </authorList>
    </citation>
    <scope>NUCLEOTIDE SEQUENCE</scope>
    <source>
        <strain evidence="3">GKU 128</strain>
    </source>
</reference>
<evidence type="ECO:0000259" key="2">
    <source>
        <dbReference type="PROSITE" id="PS51168"/>
    </source>
</evidence>
<dbReference type="AlphaFoldDB" id="A0A939PAD8"/>
<evidence type="ECO:0000313" key="3">
    <source>
        <dbReference type="EMBL" id="MBO2445949.1"/>
    </source>
</evidence>
<dbReference type="InterPro" id="IPR013785">
    <property type="entry name" value="Aldolase_TIM"/>
</dbReference>
<proteinExistence type="predicted"/>
<dbReference type="Pfam" id="PF00793">
    <property type="entry name" value="DAHP_synth_1"/>
    <property type="match status" value="1"/>
</dbReference>
<dbReference type="GO" id="GO:0016740">
    <property type="term" value="F:transferase activity"/>
    <property type="evidence" value="ECO:0007669"/>
    <property type="project" value="UniProtKB-KW"/>
</dbReference>
<dbReference type="PROSITE" id="PS51168">
    <property type="entry name" value="CHORISMATE_MUT_2"/>
    <property type="match status" value="1"/>
</dbReference>
<dbReference type="InterPro" id="IPR002701">
    <property type="entry name" value="CM_II_prokaryot"/>
</dbReference>
<dbReference type="Gene3D" id="3.20.20.70">
    <property type="entry name" value="Aldolase class I"/>
    <property type="match status" value="1"/>
</dbReference>
<dbReference type="GO" id="GO:0004106">
    <property type="term" value="F:chorismate mutase activity"/>
    <property type="evidence" value="ECO:0007669"/>
    <property type="project" value="InterPro"/>
</dbReference>
<sequence length="321" mass="33463">MSDAQVPIGSAVLGAGAPTLVATLPAADHASTMRAAHHAADAGAHALSSADPVAHTLAAAGKETGLPVIAYVTSTDDAERVADHADMLRIATGDPHLLRAAARTGRPILLERAPGTTMTSWLSAADLLADEGAPGVALGERGNDIGTILTLQNRSTRPIMLDPHTDPALLTAVSRAALGAGADGLFLNMDDAGTAALLLHDLTVTSALLSIRESPERNDAAPQSGPVPELTRLRQQLDVIDEQFVRLVARRHALATVIGEIKVRHRLPVRDLRREIQVLEHAKTLAGRLAVSPDTVSGIFNHLIDDAVTAQCAALPGRHAP</sequence>
<dbReference type="EMBL" id="JAGEOJ010000001">
    <property type="protein sequence ID" value="MBO2445949.1"/>
    <property type="molecule type" value="Genomic_DNA"/>
</dbReference>
<organism evidence="3 4">
    <name type="scientific">Actinomadura barringtoniae</name>
    <dbReference type="NCBI Taxonomy" id="1427535"/>
    <lineage>
        <taxon>Bacteria</taxon>
        <taxon>Bacillati</taxon>
        <taxon>Actinomycetota</taxon>
        <taxon>Actinomycetes</taxon>
        <taxon>Streptosporangiales</taxon>
        <taxon>Thermomonosporaceae</taxon>
        <taxon>Actinomadura</taxon>
    </lineage>
</organism>
<dbReference type="PANTHER" id="PTHR43018">
    <property type="entry name" value="PHOSPHO-2-DEHYDRO-3-DEOXYHEPTONATE ALDOLASE"/>
    <property type="match status" value="1"/>
</dbReference>
<name>A0A939PAD8_9ACTN</name>
<dbReference type="Proteomes" id="UP000669179">
    <property type="component" value="Unassembled WGS sequence"/>
</dbReference>
<evidence type="ECO:0000256" key="1">
    <source>
        <dbReference type="ARBA" id="ARBA00022679"/>
    </source>
</evidence>
<dbReference type="InterPro" id="IPR036979">
    <property type="entry name" value="CM_dom_sf"/>
</dbReference>
<dbReference type="SUPFAM" id="SSF48600">
    <property type="entry name" value="Chorismate mutase II"/>
    <property type="match status" value="1"/>
</dbReference>
<comment type="caution">
    <text evidence="3">The sequence shown here is derived from an EMBL/GenBank/DDBJ whole genome shotgun (WGS) entry which is preliminary data.</text>
</comment>
<keyword evidence="1" id="KW-0808">Transferase</keyword>
<dbReference type="Pfam" id="PF01817">
    <property type="entry name" value="CM_2"/>
    <property type="match status" value="1"/>
</dbReference>
<keyword evidence="4" id="KW-1185">Reference proteome</keyword>
<dbReference type="Gene3D" id="1.20.59.10">
    <property type="entry name" value="Chorismate mutase"/>
    <property type="match status" value="1"/>
</dbReference>
<dbReference type="PANTHER" id="PTHR43018:SF1">
    <property type="entry name" value="PROTEIN AROA(G)"/>
    <property type="match status" value="1"/>
</dbReference>